<evidence type="ECO:0000259" key="11">
    <source>
        <dbReference type="Pfam" id="PF01478"/>
    </source>
</evidence>
<keyword evidence="3" id="KW-1003">Cell membrane</keyword>
<evidence type="ECO:0000256" key="4">
    <source>
        <dbReference type="ARBA" id="ARBA00022519"/>
    </source>
</evidence>
<keyword evidence="5 9" id="KW-0812">Transmembrane</keyword>
<evidence type="ECO:0000313" key="14">
    <source>
        <dbReference type="Proteomes" id="UP000325255"/>
    </source>
</evidence>
<dbReference type="EC" id="2.1.1.-" evidence="9"/>
<dbReference type="Pfam" id="PF01478">
    <property type="entry name" value="Peptidase_A24"/>
    <property type="match status" value="1"/>
</dbReference>
<comment type="function">
    <text evidence="9">Plays an essential role in type IV pili and type II pseudopili formation by proteolytically removing the leader sequence from substrate proteins and subsequently monomethylating the alpha-amino group of the newly exposed N-terminal phenylalanine.</text>
</comment>
<feature type="transmembrane region" description="Helical" evidence="10">
    <location>
        <begin position="12"/>
        <end position="33"/>
    </location>
</feature>
<accession>A0A5M6IWS7</accession>
<dbReference type="PRINTS" id="PR00864">
    <property type="entry name" value="PREPILNPTASE"/>
</dbReference>
<keyword evidence="9" id="KW-0808">Transferase</keyword>
<dbReference type="GO" id="GO:0005886">
    <property type="term" value="C:plasma membrane"/>
    <property type="evidence" value="ECO:0007669"/>
    <property type="project" value="UniProtKB-SubCell"/>
</dbReference>
<keyword evidence="14" id="KW-1185">Reference proteome</keyword>
<evidence type="ECO:0000256" key="10">
    <source>
        <dbReference type="SAM" id="Phobius"/>
    </source>
</evidence>
<protein>
    <recommendedName>
        <fullName evidence="9">Prepilin leader peptidase/N-methyltransferase</fullName>
        <ecNumber evidence="9">2.1.1.-</ecNumber>
        <ecNumber evidence="9">3.4.23.43</ecNumber>
    </recommendedName>
</protein>
<dbReference type="Gene3D" id="1.20.120.1220">
    <property type="match status" value="1"/>
</dbReference>
<gene>
    <name evidence="13" type="ORF">F1189_08575</name>
</gene>
<comment type="subcellular location">
    <subcellularLocation>
        <location evidence="1">Cell inner membrane</location>
        <topology evidence="1">Multi-pass membrane protein</topology>
    </subcellularLocation>
    <subcellularLocation>
        <location evidence="9">Cell membrane</location>
        <topology evidence="9">Multi-pass membrane protein</topology>
    </subcellularLocation>
</comment>
<comment type="catalytic activity">
    <reaction evidence="9">
        <text>Typically cleaves a -Gly-|-Phe- bond to release an N-terminal, basic peptide of 5-8 residues from type IV prepilin, and then N-methylates the new N-terminal amino group, the methyl donor being S-adenosyl-L-methionine.</text>
        <dbReference type="EC" id="3.4.23.43"/>
    </reaction>
</comment>
<evidence type="ECO:0000259" key="12">
    <source>
        <dbReference type="Pfam" id="PF06750"/>
    </source>
</evidence>
<dbReference type="AlphaFoldDB" id="A0A5M6IWS7"/>
<dbReference type="GO" id="GO:0006465">
    <property type="term" value="P:signal peptide processing"/>
    <property type="evidence" value="ECO:0007669"/>
    <property type="project" value="TreeGrafter"/>
</dbReference>
<feature type="transmembrane region" description="Helical" evidence="10">
    <location>
        <begin position="132"/>
        <end position="149"/>
    </location>
</feature>
<dbReference type="EC" id="3.4.23.43" evidence="9"/>
<keyword evidence="9" id="KW-0511">Multifunctional enzyme</keyword>
<organism evidence="13 14">
    <name type="scientific">Rhodovastum atsumiense</name>
    <dbReference type="NCBI Taxonomy" id="504468"/>
    <lineage>
        <taxon>Bacteria</taxon>
        <taxon>Pseudomonadati</taxon>
        <taxon>Pseudomonadota</taxon>
        <taxon>Alphaproteobacteria</taxon>
        <taxon>Acetobacterales</taxon>
        <taxon>Acetobacteraceae</taxon>
        <taxon>Rhodovastum</taxon>
    </lineage>
</organism>
<keyword evidence="9" id="KW-0645">Protease</keyword>
<dbReference type="GO" id="GO:0004190">
    <property type="term" value="F:aspartic-type endopeptidase activity"/>
    <property type="evidence" value="ECO:0007669"/>
    <property type="project" value="UniProtKB-EC"/>
</dbReference>
<keyword evidence="4" id="KW-0997">Cell inner membrane</keyword>
<proteinExistence type="inferred from homology"/>
<feature type="transmembrane region" description="Helical" evidence="10">
    <location>
        <begin position="221"/>
        <end position="248"/>
    </location>
</feature>
<keyword evidence="7 10" id="KW-0472">Membrane</keyword>
<evidence type="ECO:0000313" key="13">
    <source>
        <dbReference type="EMBL" id="KAA5612780.1"/>
    </source>
</evidence>
<dbReference type="InterPro" id="IPR050882">
    <property type="entry name" value="Prepilin_peptidase/N-MTase"/>
</dbReference>
<comment type="caution">
    <text evidence="13">The sequence shown here is derived from an EMBL/GenBank/DDBJ whole genome shotgun (WGS) entry which is preliminary data.</text>
</comment>
<dbReference type="InterPro" id="IPR014032">
    <property type="entry name" value="Peptidase_A24A_bac"/>
</dbReference>
<keyword evidence="6 10" id="KW-1133">Transmembrane helix</keyword>
<feature type="transmembrane region" description="Helical" evidence="10">
    <location>
        <begin position="156"/>
        <end position="177"/>
    </location>
</feature>
<dbReference type="InterPro" id="IPR000045">
    <property type="entry name" value="Prepilin_IV_endopep_pep"/>
</dbReference>
<keyword evidence="9" id="KW-0378">Hydrolase</keyword>
<feature type="domain" description="Prepilin type IV endopeptidase peptidase" evidence="11">
    <location>
        <begin position="138"/>
        <end position="243"/>
    </location>
</feature>
<keyword evidence="9" id="KW-0489">Methyltransferase</keyword>
<evidence type="ECO:0000256" key="2">
    <source>
        <dbReference type="ARBA" id="ARBA00005801"/>
    </source>
</evidence>
<dbReference type="Proteomes" id="UP000325255">
    <property type="component" value="Unassembled WGS sequence"/>
</dbReference>
<feature type="transmembrane region" description="Helical" evidence="10">
    <location>
        <begin position="260"/>
        <end position="279"/>
    </location>
</feature>
<dbReference type="InterPro" id="IPR010627">
    <property type="entry name" value="Prepilin_pept_A24_N"/>
</dbReference>
<dbReference type="Pfam" id="PF06750">
    <property type="entry name" value="A24_N_bact"/>
    <property type="match status" value="1"/>
</dbReference>
<evidence type="ECO:0000256" key="6">
    <source>
        <dbReference type="ARBA" id="ARBA00022989"/>
    </source>
</evidence>
<dbReference type="PANTHER" id="PTHR30487">
    <property type="entry name" value="TYPE 4 PREPILIN-LIKE PROTEINS LEADER PEPTIDE-PROCESSING ENZYME"/>
    <property type="match status" value="1"/>
</dbReference>
<dbReference type="GO" id="GO:0008168">
    <property type="term" value="F:methyltransferase activity"/>
    <property type="evidence" value="ECO:0007669"/>
    <property type="project" value="UniProtKB-KW"/>
</dbReference>
<dbReference type="PANTHER" id="PTHR30487:SF0">
    <property type="entry name" value="PREPILIN LEADER PEPTIDASE_N-METHYLTRANSFERASE-RELATED"/>
    <property type="match status" value="1"/>
</dbReference>
<dbReference type="EMBL" id="VWPK01000010">
    <property type="protein sequence ID" value="KAA5612780.1"/>
    <property type="molecule type" value="Genomic_DNA"/>
</dbReference>
<feature type="transmembrane region" description="Helical" evidence="10">
    <location>
        <begin position="108"/>
        <end position="126"/>
    </location>
</feature>
<dbReference type="GO" id="GO:0032259">
    <property type="term" value="P:methylation"/>
    <property type="evidence" value="ECO:0007669"/>
    <property type="project" value="UniProtKB-KW"/>
</dbReference>
<evidence type="ECO:0000256" key="9">
    <source>
        <dbReference type="RuleBase" id="RU003794"/>
    </source>
</evidence>
<feature type="transmembrane region" description="Helical" evidence="10">
    <location>
        <begin position="183"/>
        <end position="201"/>
    </location>
</feature>
<evidence type="ECO:0000256" key="1">
    <source>
        <dbReference type="ARBA" id="ARBA00004429"/>
    </source>
</evidence>
<evidence type="ECO:0000256" key="7">
    <source>
        <dbReference type="ARBA" id="ARBA00023136"/>
    </source>
</evidence>
<evidence type="ECO:0000256" key="8">
    <source>
        <dbReference type="RuleBase" id="RU003793"/>
    </source>
</evidence>
<evidence type="ECO:0000256" key="3">
    <source>
        <dbReference type="ARBA" id="ARBA00022475"/>
    </source>
</evidence>
<name>A0A5M6IWS7_9PROT</name>
<dbReference type="OrthoDB" id="9789291at2"/>
<sequence>MPMSPAASIPLQILLPALAGLGLAVGSFLNVVIHRLPLMLEQQWLTALHEAEPTEAALPARRLTLFWPPSQCPHCAQPVRPWQNIPLLSYLLLRGRCGHCRAPISARYPMVELACGLGFGLLAALVPQSPGTLALASVLTAALLALAVIDLEQRLLPDVIVLPLLWLGLLANLHGRFVSLPEAVLGAVAGYGVLWMVSRLYRLLRDRDGMGEGDLKLLAALGAWFGWQMLAPMLLLASLGALVTLAVLWPTGRAARFEHVPFGTFLGAAGWICLLMQLIGR</sequence>
<feature type="domain" description="Prepilin peptidase A24 N-terminal" evidence="12">
    <location>
        <begin position="21"/>
        <end position="123"/>
    </location>
</feature>
<evidence type="ECO:0000256" key="5">
    <source>
        <dbReference type="ARBA" id="ARBA00022692"/>
    </source>
</evidence>
<reference evidence="13 14" key="1">
    <citation type="submission" date="2019-09" db="EMBL/GenBank/DDBJ databases">
        <title>Genome sequence of Rhodovastum atsumiense, a diverse member of the Acetobacteraceae family of non-sulfur purple photosynthetic bacteria.</title>
        <authorList>
            <person name="Meyer T."/>
            <person name="Kyndt J."/>
        </authorList>
    </citation>
    <scope>NUCLEOTIDE SEQUENCE [LARGE SCALE GENOMIC DNA]</scope>
    <source>
        <strain evidence="13 14">DSM 21279</strain>
    </source>
</reference>
<comment type="similarity">
    <text evidence="2 8">Belongs to the peptidase A24 family.</text>
</comment>